<evidence type="ECO:0008006" key="3">
    <source>
        <dbReference type="Google" id="ProtNLM"/>
    </source>
</evidence>
<evidence type="ECO:0000313" key="2">
    <source>
        <dbReference type="Proteomes" id="UP000030762"/>
    </source>
</evidence>
<dbReference type="AlphaFoldDB" id="T0QQA3"/>
<dbReference type="GeneID" id="19942943"/>
<dbReference type="InterPro" id="IPR032675">
    <property type="entry name" value="LRR_dom_sf"/>
</dbReference>
<name>T0QQA3_SAPDV</name>
<protein>
    <recommendedName>
        <fullName evidence="3">F-box domain-containing protein</fullName>
    </recommendedName>
</protein>
<organism evidence="1 2">
    <name type="scientific">Saprolegnia diclina (strain VS20)</name>
    <dbReference type="NCBI Taxonomy" id="1156394"/>
    <lineage>
        <taxon>Eukaryota</taxon>
        <taxon>Sar</taxon>
        <taxon>Stramenopiles</taxon>
        <taxon>Oomycota</taxon>
        <taxon>Saprolegniomycetes</taxon>
        <taxon>Saprolegniales</taxon>
        <taxon>Saprolegniaceae</taxon>
        <taxon>Saprolegnia</taxon>
    </lineage>
</organism>
<dbReference type="OrthoDB" id="10446438at2759"/>
<keyword evidence="2" id="KW-1185">Reference proteome</keyword>
<accession>T0QQA3</accession>
<proteinExistence type="predicted"/>
<dbReference type="RefSeq" id="XP_008606013.1">
    <property type="nucleotide sequence ID" value="XM_008607791.1"/>
</dbReference>
<dbReference type="Proteomes" id="UP000030762">
    <property type="component" value="Unassembled WGS sequence"/>
</dbReference>
<gene>
    <name evidence="1" type="ORF">SDRG_02216</name>
</gene>
<dbReference type="VEuPathDB" id="FungiDB:SDRG_02216"/>
<reference evidence="1 2" key="1">
    <citation type="submission" date="2012-04" db="EMBL/GenBank/DDBJ databases">
        <title>The Genome Sequence of Saprolegnia declina VS20.</title>
        <authorList>
            <consortium name="The Broad Institute Genome Sequencing Platform"/>
            <person name="Russ C."/>
            <person name="Nusbaum C."/>
            <person name="Tyler B."/>
            <person name="van West P."/>
            <person name="Dieguez-Uribeondo J."/>
            <person name="de Bruijn I."/>
            <person name="Tripathy S."/>
            <person name="Jiang R."/>
            <person name="Young S.K."/>
            <person name="Zeng Q."/>
            <person name="Gargeya S."/>
            <person name="Fitzgerald M."/>
            <person name="Haas B."/>
            <person name="Abouelleil A."/>
            <person name="Alvarado L."/>
            <person name="Arachchi H.M."/>
            <person name="Berlin A."/>
            <person name="Chapman S.B."/>
            <person name="Goldberg J."/>
            <person name="Griggs A."/>
            <person name="Gujja S."/>
            <person name="Hansen M."/>
            <person name="Howarth C."/>
            <person name="Imamovic A."/>
            <person name="Larimer J."/>
            <person name="McCowen C."/>
            <person name="Montmayeur A."/>
            <person name="Murphy C."/>
            <person name="Neiman D."/>
            <person name="Pearson M."/>
            <person name="Priest M."/>
            <person name="Roberts A."/>
            <person name="Saif S."/>
            <person name="Shea T."/>
            <person name="Sisk P."/>
            <person name="Sykes S."/>
            <person name="Wortman J."/>
            <person name="Nusbaum C."/>
            <person name="Birren B."/>
        </authorList>
    </citation>
    <scope>NUCLEOTIDE SEQUENCE [LARGE SCALE GENOMIC DNA]</scope>
    <source>
        <strain evidence="1 2">VS20</strain>
    </source>
</reference>
<dbReference type="InParanoid" id="T0QQA3"/>
<dbReference type="SUPFAM" id="SSF52047">
    <property type="entry name" value="RNI-like"/>
    <property type="match status" value="1"/>
</dbReference>
<evidence type="ECO:0000313" key="1">
    <source>
        <dbReference type="EMBL" id="EQC40314.1"/>
    </source>
</evidence>
<dbReference type="EMBL" id="JH767136">
    <property type="protein sequence ID" value="EQC40314.1"/>
    <property type="molecule type" value="Genomic_DNA"/>
</dbReference>
<sequence length="523" mass="56676">MTADNRATSAPWLLPPIALQILHYFDDTDDARAFLLAAPNDSLDDALNALRMLFAMGLELPMWPTPRLSSLDAAYHDCPNIVTKALPLFKTIAVDCSQDCSSICQITVLPPTTVVSAVVQYDVTSVCTGLGKWLPNLVNLMVTTPSHVDFAAVVKDSLSSCPRLRSLTINQDDVLTQDTFDAALIAVVAACPQAERIVMNSTKRSPLSDCKTLLAWLALPTARHLELNGTDFQGEPSAELATAMLTSTRLETIELLEAPSLARAILSPSSPPLPRQLRHLAIWDYTRDMNDVSPPLAFDEADMADLAAKIANSHLKSLDLWLEAPCDATSVLCVSAHIPTLTKLAARKATLTSFPPLTQLLHLELSSVTLSDKAVESLAALLRSSPKLVQLHLGNDPLPISQANTILRALPQWLSHRGSACGVHLAIQSDACATAFAAALAQTSNTHKVKITVSARGLSVKAKTRIVAALASTSRMALVFSGFQNLMEDADLEACGRQHHLTIVYLKQHPRDIKHTWFHSPRK</sequence>
<dbReference type="Gene3D" id="3.80.10.10">
    <property type="entry name" value="Ribonuclease Inhibitor"/>
    <property type="match status" value="2"/>
</dbReference>